<feature type="compositionally biased region" description="Basic and acidic residues" evidence="2">
    <location>
        <begin position="1111"/>
        <end position="1138"/>
    </location>
</feature>
<dbReference type="PROSITE" id="PS51321">
    <property type="entry name" value="TFIIS_CENTRAL"/>
    <property type="match status" value="1"/>
</dbReference>
<feature type="compositionally biased region" description="Basic residues" evidence="2">
    <location>
        <begin position="1840"/>
        <end position="1851"/>
    </location>
</feature>
<feature type="region of interest" description="Disordered" evidence="2">
    <location>
        <begin position="1624"/>
        <end position="1867"/>
    </location>
</feature>
<keyword evidence="1" id="KW-0175">Coiled coil</keyword>
<dbReference type="GO" id="GO:0005634">
    <property type="term" value="C:nucleus"/>
    <property type="evidence" value="ECO:0007669"/>
    <property type="project" value="TreeGrafter"/>
</dbReference>
<dbReference type="SMART" id="SM00510">
    <property type="entry name" value="TFS2M"/>
    <property type="match status" value="1"/>
</dbReference>
<feature type="coiled-coil region" evidence="1">
    <location>
        <begin position="868"/>
        <end position="902"/>
    </location>
</feature>
<accession>A0A9W7TCE2</accession>
<feature type="region of interest" description="Disordered" evidence="2">
    <location>
        <begin position="1369"/>
        <end position="1388"/>
    </location>
</feature>
<proteinExistence type="predicted"/>
<feature type="compositionally biased region" description="Polar residues" evidence="2">
    <location>
        <begin position="968"/>
        <end position="987"/>
    </location>
</feature>
<feature type="compositionally biased region" description="Basic and acidic residues" evidence="2">
    <location>
        <begin position="1813"/>
        <end position="1822"/>
    </location>
</feature>
<dbReference type="Gene3D" id="1.10.472.30">
    <property type="entry name" value="Transcription elongation factor S-II, central domain"/>
    <property type="match status" value="1"/>
</dbReference>
<feature type="compositionally biased region" description="Basic and acidic residues" evidence="2">
    <location>
        <begin position="1188"/>
        <end position="1199"/>
    </location>
</feature>
<dbReference type="EMBL" id="JAFHDT010000021">
    <property type="protein sequence ID" value="KAI7793898.1"/>
    <property type="molecule type" value="Genomic_DNA"/>
</dbReference>
<feature type="compositionally biased region" description="Basic residues" evidence="2">
    <location>
        <begin position="1563"/>
        <end position="1575"/>
    </location>
</feature>
<feature type="compositionally biased region" description="Polar residues" evidence="2">
    <location>
        <begin position="1174"/>
        <end position="1187"/>
    </location>
</feature>
<feature type="compositionally biased region" description="Polar residues" evidence="2">
    <location>
        <begin position="20"/>
        <end position="36"/>
    </location>
</feature>
<feature type="region of interest" description="Disordered" evidence="2">
    <location>
        <begin position="1220"/>
        <end position="1271"/>
    </location>
</feature>
<feature type="compositionally biased region" description="Low complexity" evidence="2">
    <location>
        <begin position="1226"/>
        <end position="1237"/>
    </location>
</feature>
<gene>
    <name evidence="4" type="ORF">IRJ41_005871</name>
</gene>
<keyword evidence="5" id="KW-1185">Reference proteome</keyword>
<feature type="region of interest" description="Disordered" evidence="2">
    <location>
        <begin position="335"/>
        <end position="358"/>
    </location>
</feature>
<dbReference type="Pfam" id="PF07744">
    <property type="entry name" value="SPOC"/>
    <property type="match status" value="1"/>
</dbReference>
<protein>
    <submittedName>
        <fullName evidence="4">Death-inducer obliterator 1-like</fullName>
    </submittedName>
</protein>
<evidence type="ECO:0000256" key="2">
    <source>
        <dbReference type="SAM" id="MobiDB-lite"/>
    </source>
</evidence>
<feature type="compositionally biased region" description="Polar residues" evidence="2">
    <location>
        <begin position="1719"/>
        <end position="1738"/>
    </location>
</feature>
<dbReference type="InterPro" id="IPR012921">
    <property type="entry name" value="SPOC_C"/>
</dbReference>
<dbReference type="InterPro" id="IPR036575">
    <property type="entry name" value="TFIIS_cen_dom_sf"/>
</dbReference>
<dbReference type="PANTHER" id="PTHR11477:SF13">
    <property type="entry name" value="DEATH-INDUCER OBLITERATOR 1"/>
    <property type="match status" value="1"/>
</dbReference>
<feature type="compositionally biased region" description="Basic and acidic residues" evidence="2">
    <location>
        <begin position="988"/>
        <end position="998"/>
    </location>
</feature>
<feature type="region of interest" description="Disordered" evidence="2">
    <location>
        <begin position="755"/>
        <end position="805"/>
    </location>
</feature>
<feature type="compositionally biased region" description="Polar residues" evidence="2">
    <location>
        <begin position="1252"/>
        <end position="1266"/>
    </location>
</feature>
<feature type="region of interest" description="Disordered" evidence="2">
    <location>
        <begin position="15"/>
        <end position="91"/>
    </location>
</feature>
<evidence type="ECO:0000313" key="4">
    <source>
        <dbReference type="EMBL" id="KAI7793898.1"/>
    </source>
</evidence>
<feature type="compositionally biased region" description="Polar residues" evidence="2">
    <location>
        <begin position="1824"/>
        <end position="1834"/>
    </location>
</feature>
<feature type="compositionally biased region" description="Basic and acidic residues" evidence="2">
    <location>
        <begin position="453"/>
        <end position="463"/>
    </location>
</feature>
<reference evidence="4" key="1">
    <citation type="submission" date="2021-02" db="EMBL/GenBank/DDBJ databases">
        <title>Comparative genomics reveals that relaxation of natural selection precedes convergent phenotypic evolution of cavefish.</title>
        <authorList>
            <person name="Peng Z."/>
        </authorList>
    </citation>
    <scope>NUCLEOTIDE SEQUENCE</scope>
    <source>
        <tissue evidence="4">Muscle</tissue>
    </source>
</reference>
<dbReference type="SUPFAM" id="SSF46942">
    <property type="entry name" value="Elongation factor TFIIS domain 2"/>
    <property type="match status" value="1"/>
</dbReference>
<feature type="compositionally biased region" description="Polar residues" evidence="2">
    <location>
        <begin position="1699"/>
        <end position="1708"/>
    </location>
</feature>
<feature type="region of interest" description="Disordered" evidence="2">
    <location>
        <begin position="945"/>
        <end position="1199"/>
    </location>
</feature>
<dbReference type="Proteomes" id="UP001059041">
    <property type="component" value="Linkage Group LG21"/>
</dbReference>
<name>A0A9W7TCE2_TRIRA</name>
<feature type="compositionally biased region" description="Polar residues" evidence="2">
    <location>
        <begin position="434"/>
        <end position="452"/>
    </location>
</feature>
<feature type="region of interest" description="Disordered" evidence="2">
    <location>
        <begin position="415"/>
        <end position="464"/>
    </location>
</feature>
<feature type="compositionally biased region" description="Basic and acidic residues" evidence="2">
    <location>
        <begin position="1039"/>
        <end position="1048"/>
    </location>
</feature>
<comment type="caution">
    <text evidence="4">The sequence shown here is derived from an EMBL/GenBank/DDBJ whole genome shotgun (WGS) entry which is preliminary data.</text>
</comment>
<feature type="compositionally biased region" description="Polar residues" evidence="2">
    <location>
        <begin position="1801"/>
        <end position="1811"/>
    </location>
</feature>
<dbReference type="PANTHER" id="PTHR11477">
    <property type="entry name" value="TRANSCRIPTION FACTOR S-II ZINC FINGER DOMAIN-CONTAINING PROTEIN"/>
    <property type="match status" value="1"/>
</dbReference>
<evidence type="ECO:0000313" key="5">
    <source>
        <dbReference type="Proteomes" id="UP001059041"/>
    </source>
</evidence>
<feature type="compositionally biased region" description="Polar residues" evidence="2">
    <location>
        <begin position="1139"/>
        <end position="1164"/>
    </location>
</feature>
<dbReference type="Pfam" id="PF07500">
    <property type="entry name" value="TFIIS_M"/>
    <property type="match status" value="1"/>
</dbReference>
<feature type="compositionally biased region" description="Basic residues" evidence="2">
    <location>
        <begin position="1064"/>
        <end position="1076"/>
    </location>
</feature>
<organism evidence="4 5">
    <name type="scientific">Triplophysa rosa</name>
    <name type="common">Cave loach</name>
    <dbReference type="NCBI Taxonomy" id="992332"/>
    <lineage>
        <taxon>Eukaryota</taxon>
        <taxon>Metazoa</taxon>
        <taxon>Chordata</taxon>
        <taxon>Craniata</taxon>
        <taxon>Vertebrata</taxon>
        <taxon>Euteleostomi</taxon>
        <taxon>Actinopterygii</taxon>
        <taxon>Neopterygii</taxon>
        <taxon>Teleostei</taxon>
        <taxon>Ostariophysi</taxon>
        <taxon>Cypriniformes</taxon>
        <taxon>Nemacheilidae</taxon>
        <taxon>Triplophysa</taxon>
    </lineage>
</organism>
<feature type="compositionally biased region" description="Polar residues" evidence="2">
    <location>
        <begin position="1003"/>
        <end position="1016"/>
    </location>
</feature>
<feature type="domain" description="TFIIS central" evidence="3">
    <location>
        <begin position="105"/>
        <end position="192"/>
    </location>
</feature>
<dbReference type="GO" id="GO:0006351">
    <property type="term" value="P:DNA-templated transcription"/>
    <property type="evidence" value="ECO:0007669"/>
    <property type="project" value="InterPro"/>
</dbReference>
<evidence type="ECO:0000259" key="3">
    <source>
        <dbReference type="PROSITE" id="PS51321"/>
    </source>
</evidence>
<feature type="compositionally biased region" description="Polar residues" evidence="2">
    <location>
        <begin position="773"/>
        <end position="782"/>
    </location>
</feature>
<feature type="compositionally biased region" description="Basic and acidic residues" evidence="2">
    <location>
        <begin position="945"/>
        <end position="967"/>
    </location>
</feature>
<feature type="compositionally biased region" description="Acidic residues" evidence="2">
    <location>
        <begin position="783"/>
        <end position="797"/>
    </location>
</feature>
<dbReference type="InterPro" id="IPR003618">
    <property type="entry name" value="TFIIS_cen_dom"/>
</dbReference>
<evidence type="ECO:0000256" key="1">
    <source>
        <dbReference type="SAM" id="Coils"/>
    </source>
</evidence>
<feature type="compositionally biased region" description="Basic and acidic residues" evidence="2">
    <location>
        <begin position="1369"/>
        <end position="1379"/>
    </location>
</feature>
<feature type="region of interest" description="Disordered" evidence="2">
    <location>
        <begin position="1551"/>
        <end position="1584"/>
    </location>
</feature>
<feature type="compositionally biased region" description="Basic residues" evidence="2">
    <location>
        <begin position="1086"/>
        <end position="1100"/>
    </location>
</feature>
<feature type="region of interest" description="Disordered" evidence="2">
    <location>
        <begin position="1341"/>
        <end position="1364"/>
    </location>
</feature>
<feature type="compositionally biased region" description="Basic and acidic residues" evidence="2">
    <location>
        <begin position="1551"/>
        <end position="1560"/>
    </location>
</feature>
<sequence>MAEFCAEQTVIREKEVELSADTQSKPSNMTLDNPSSEKMPVAPPIKKSTPGRARKTMPGSPRLEILRGALSKTPGKSVIESNKPPDVLPTPDDNAMAPLCSLLQIRQNIRRSLTEVLLLRINNSDHLDTTEHDVEKLTVNTEKDVFNMYYTTDELYKDKCQHLIHNLKDPKNKELCHQLLKGAISPIKFINLIQQDKSVEDIACDSDVHQMPLEEIPASQSLHGKENVVNVKSTNPLNATTSSDEKTCLSQRKQSLARKCSPDVPDMISSMLKDTTSQHKCHLFDLNCRICTGQRSSDGDPETKKLKIETTKGSTEEVSLWVDHVMDEVPTVQDSNITASPASPSADDCEMPTSSGDFSPVLIPSVPIVSLSRRDPRTAQFRQVLTPSTDTKSVLPQSQLPPPAENVQETLKETTVVQPSPHMPVPVVPKSILTKPTPTSASRLDASSTSRLMESHTPSDKGTRQFLSKQDTVWKGFLNMPTVAKFVTKGYLISGSPDFLKEDLPDTIQIGGRILPQTVWEYVDLIKTSEGKEMSLIRFHPGSEEEEVAYVSLFSYFNSRRRFGVVSNICKHIKDLYLIPLCAKQSIPSVLLPIEGPGLEQNHPNLLIGLAVCQKPKHPEAFLQELGQKKPSLLIRSDSKEANNPTSLKTLEVDIGQHITKTLSDPNVLIKTSSNTDLSYISSSQSCSSVLSQPKPITCDNPSRDSTSTTPLQTILDTLFGQRKQNPDATNCEINSDKVQQIQQTCKEANTMELCDDRPYDPEEYDPALTYGTLESSSQTTVAEDDDRPYDPEEEYNAVDKGDFAKNYLPKTSEATNTQESSTANSDVAYDPEDESVFEEMQNYLAGNAITPQKFNICEQDNILNSTLPEQQKILEELNRQIEEQKRQLEEQTETLRLRKEAIGLSMAHFSVSHALMSPPPNFGRDEEEEIEKLSYLSTVSHIRDPRTCRKTSRDAEDAPEAPKDENATQILSDMKENQTAVGSSFSNKEKLENDKTLPSEGSADTETVQLQNTTRSRSEHSSVTGSGRGSSRKRSHEHRSDCQDRASSRASYKSRVPKDASDKHHRSRHSSKHSSIRSDSESRRLKSRTSHHDRHHHHRDTSSSSRYKRRSDSSTRSHSSQRDRSSQDDSDRSHKTDQQQPSVHNTQSSQPVCEQPSVQQGSNAKADAERLHTSQNPGEESLNNNRNHSEINSKIDHSSKQGLLPMLYMQNVKTAHSYADQPLNSTTPTLQPSQTQGGIPHHDKKEPPCQLSHNQPAHFSGSNHSSQKRGLPSMQWLNSFQNEANRLSGAGDYPQKAFQLQYRDFPQSKNSQLICRDIPPQELPQIKRRDLLAREAECSSRLQTSHKQEGFTPGERGQFDKQMLPNHTDHQWSQEHRPPQFRGCSGEEPEINQLRHKKGQSYMKGQHFHRDESSQFQQRGSILGPPPVDMGTFRPRTLNPSCFDKCKPSTEPLSMMEQRKFVQPTNANTSTFAHSKTIGGGVQPVGPSLGSSTFQDGTDTHSGSHHIIKDVMGPVNSGGPSEGQFHNSQLSHCKSPKGNAPYREFTNEHNKGGRFHEGHSGFSHHRPYKSRGRPPPHDAYEPQSPFSFQTFGEDAEACLRKRSEPYPQDLTCEASPSMFEGQMCPEIKGQPRGPQQSGFRGQDGVKGFARSQKAQIRGPRFDSPQQFLDQNAPFPGFHGERRTSSGNSDNFEAHDDSQSSGFPNTTHSHFKKPEHQNACESQNLRQPFESPSGQTNIRPLRLSGPLLPTPVGCRIRPNIHRLQRPPNESSRSRGPVSMRHRPVTNDISGLWVHGEGHNLNPHQSDTSESLVQEERRGEYDGRGQQSVQDSNYGQPCRGTRGRNRSRRAGQRRGFVNSSHRERDYSI</sequence>